<gene>
    <name evidence="2" type="ORF">SAMN04487971_11290</name>
</gene>
<feature type="transmembrane region" description="Helical" evidence="1">
    <location>
        <begin position="75"/>
        <end position="92"/>
    </location>
</feature>
<dbReference type="EMBL" id="FNGE01000012">
    <property type="protein sequence ID" value="SDL53772.1"/>
    <property type="molecule type" value="Genomic_DNA"/>
</dbReference>
<organism evidence="2 3">
    <name type="scientific">Paracoccus chinensis</name>
    <dbReference type="NCBI Taxonomy" id="525640"/>
    <lineage>
        <taxon>Bacteria</taxon>
        <taxon>Pseudomonadati</taxon>
        <taxon>Pseudomonadota</taxon>
        <taxon>Alphaproteobacteria</taxon>
        <taxon>Rhodobacterales</taxon>
        <taxon>Paracoccaceae</taxon>
        <taxon>Paracoccus</taxon>
    </lineage>
</organism>
<dbReference type="Proteomes" id="UP000199555">
    <property type="component" value="Unassembled WGS sequence"/>
</dbReference>
<reference evidence="3" key="1">
    <citation type="submission" date="2016-10" db="EMBL/GenBank/DDBJ databases">
        <authorList>
            <person name="Varghese N."/>
            <person name="Submissions S."/>
        </authorList>
    </citation>
    <scope>NUCLEOTIDE SEQUENCE [LARGE SCALE GENOMIC DNA]</scope>
    <source>
        <strain evidence="3">CGMCC 1.7655</strain>
    </source>
</reference>
<keyword evidence="1" id="KW-1133">Transmembrane helix</keyword>
<dbReference type="RefSeq" id="WP_217629746.1">
    <property type="nucleotide sequence ID" value="NZ_FNGE01000012.1"/>
</dbReference>
<keyword evidence="1" id="KW-0472">Membrane</keyword>
<sequence>MLLCLGLGAQTTLTEVLAPLRAVVQQLGQAPAASSLPQLLADAGTVFPLLLSVALPALLLGWFALPLLRRSPREEVMAAVIGLTVAGGWWITFATDDPFDPRPLTSISFVGPMGESLLWTMLSTRRS</sequence>
<dbReference type="AlphaFoldDB" id="A0A1G9KVQ1"/>
<protein>
    <submittedName>
        <fullName evidence="2">Uncharacterized protein</fullName>
    </submittedName>
</protein>
<feature type="transmembrane region" description="Helical" evidence="1">
    <location>
        <begin position="46"/>
        <end position="68"/>
    </location>
</feature>
<name>A0A1G9KVQ1_9RHOB</name>
<keyword evidence="1" id="KW-0812">Transmembrane</keyword>
<evidence type="ECO:0000313" key="3">
    <source>
        <dbReference type="Proteomes" id="UP000199555"/>
    </source>
</evidence>
<dbReference type="STRING" id="525640.SAMN04487971_11290"/>
<keyword evidence="3" id="KW-1185">Reference proteome</keyword>
<evidence type="ECO:0000256" key="1">
    <source>
        <dbReference type="SAM" id="Phobius"/>
    </source>
</evidence>
<accession>A0A1G9KVQ1</accession>
<proteinExistence type="predicted"/>
<evidence type="ECO:0000313" key="2">
    <source>
        <dbReference type="EMBL" id="SDL53772.1"/>
    </source>
</evidence>